<feature type="transmembrane region" description="Helical" evidence="2">
    <location>
        <begin position="305"/>
        <end position="326"/>
    </location>
</feature>
<name>A0ABP9I510_9ACTN</name>
<proteinExistence type="predicted"/>
<feature type="transmembrane region" description="Helical" evidence="2">
    <location>
        <begin position="404"/>
        <end position="422"/>
    </location>
</feature>
<dbReference type="EMBL" id="BAABHS010000034">
    <property type="protein sequence ID" value="GAA4987687.1"/>
    <property type="molecule type" value="Genomic_DNA"/>
</dbReference>
<feature type="transmembrane region" description="Helical" evidence="2">
    <location>
        <begin position="260"/>
        <end position="285"/>
    </location>
</feature>
<reference evidence="4" key="1">
    <citation type="journal article" date="2019" name="Int. J. Syst. Evol. Microbiol.">
        <title>The Global Catalogue of Microorganisms (GCM) 10K type strain sequencing project: providing services to taxonomists for standard genome sequencing and annotation.</title>
        <authorList>
            <consortium name="The Broad Institute Genomics Platform"/>
            <consortium name="The Broad Institute Genome Sequencing Center for Infectious Disease"/>
            <person name="Wu L."/>
            <person name="Ma J."/>
        </authorList>
    </citation>
    <scope>NUCLEOTIDE SEQUENCE [LARGE SCALE GENOMIC DNA]</scope>
    <source>
        <strain evidence="4">JCM 17986</strain>
    </source>
</reference>
<evidence type="ECO:0000256" key="1">
    <source>
        <dbReference type="SAM" id="MobiDB-lite"/>
    </source>
</evidence>
<feature type="transmembrane region" description="Helical" evidence="2">
    <location>
        <begin position="347"/>
        <end position="369"/>
    </location>
</feature>
<dbReference type="RefSeq" id="WP_345679654.1">
    <property type="nucleotide sequence ID" value="NZ_BAABHS010000034.1"/>
</dbReference>
<organism evidence="3 4">
    <name type="scientific">Yinghuangia aomiensis</name>
    <dbReference type="NCBI Taxonomy" id="676205"/>
    <lineage>
        <taxon>Bacteria</taxon>
        <taxon>Bacillati</taxon>
        <taxon>Actinomycetota</taxon>
        <taxon>Actinomycetes</taxon>
        <taxon>Kitasatosporales</taxon>
        <taxon>Streptomycetaceae</taxon>
        <taxon>Yinghuangia</taxon>
    </lineage>
</organism>
<feature type="transmembrane region" description="Helical" evidence="2">
    <location>
        <begin position="52"/>
        <end position="72"/>
    </location>
</feature>
<keyword evidence="4" id="KW-1185">Reference proteome</keyword>
<feature type="transmembrane region" description="Helical" evidence="2">
    <location>
        <begin position="375"/>
        <end position="392"/>
    </location>
</feature>
<feature type="transmembrane region" description="Helical" evidence="2">
    <location>
        <begin position="78"/>
        <end position="97"/>
    </location>
</feature>
<keyword evidence="2" id="KW-0812">Transmembrane</keyword>
<dbReference type="PANTHER" id="PTHR30569">
    <property type="entry name" value="CYTOSINE TRANSPORTER CODB"/>
    <property type="match status" value="1"/>
</dbReference>
<feature type="transmembrane region" description="Helical" evidence="2">
    <location>
        <begin position="221"/>
        <end position="239"/>
    </location>
</feature>
<feature type="transmembrane region" description="Helical" evidence="2">
    <location>
        <begin position="434"/>
        <end position="453"/>
    </location>
</feature>
<dbReference type="InterPro" id="IPR030191">
    <property type="entry name" value="CodB"/>
</dbReference>
<feature type="transmembrane region" description="Helical" evidence="2">
    <location>
        <begin position="156"/>
        <end position="177"/>
    </location>
</feature>
<dbReference type="Gene3D" id="1.10.4160.10">
    <property type="entry name" value="Hydantoin permease"/>
    <property type="match status" value="1"/>
</dbReference>
<evidence type="ECO:0000256" key="2">
    <source>
        <dbReference type="SAM" id="Phobius"/>
    </source>
</evidence>
<dbReference type="Proteomes" id="UP001500466">
    <property type="component" value="Unassembled WGS sequence"/>
</dbReference>
<sequence>MSGPGRTPQRPAGTDGQGAGDDAGRAADVADDFAHTTVPDDARIGRTRLTMASWSLATGMAWLFYGALASTLAGTRDALLGLGLSVVVFALANMPMVRIATTTGMSSALASQRVFGRAGAALIALLLAATTVYFAVFEGSVMAEAFHQQWGHDIRWWYLAVVVGLLPLMMGGVLTWLDKLNAALLPLYVVGITAALAAAGRRGDPGAFWDFPGVVPEAARVLPGWLTVFVLYLGIWLVMPTTVDFARFGRARDTRFLQTVTFGWVFGAVVFAVNGAIGMFLVQMVLPGSAVAAENGVVSAIVGPLGVWGVLLIVVTQVRINTLNFYQSSTNIQRLVKQFVGVRIPRPAAVVAVGVLTFVLMLTDVFSYLQKALSWQGTFFVGWVGIVLADLALRTRKGAPGVRVGAACTVWVLSAAAGIVLIQSPERWPEASALAPVVSLGLAMAGYLALALWPHHGAAGRRGAPDRAEAVTRNG</sequence>
<gene>
    <name evidence="3" type="ORF">GCM10023205_68140</name>
</gene>
<evidence type="ECO:0000313" key="3">
    <source>
        <dbReference type="EMBL" id="GAA4987687.1"/>
    </source>
</evidence>
<keyword evidence="2" id="KW-0472">Membrane</keyword>
<evidence type="ECO:0008006" key="5">
    <source>
        <dbReference type="Google" id="ProtNLM"/>
    </source>
</evidence>
<feature type="transmembrane region" description="Helical" evidence="2">
    <location>
        <begin position="184"/>
        <end position="201"/>
    </location>
</feature>
<comment type="caution">
    <text evidence="3">The sequence shown here is derived from an EMBL/GenBank/DDBJ whole genome shotgun (WGS) entry which is preliminary data.</text>
</comment>
<protein>
    <recommendedName>
        <fullName evidence="5">Purine-cytosine permease</fullName>
    </recommendedName>
</protein>
<evidence type="ECO:0000313" key="4">
    <source>
        <dbReference type="Proteomes" id="UP001500466"/>
    </source>
</evidence>
<dbReference type="PANTHER" id="PTHR30569:SF0">
    <property type="entry name" value="CYTOSINE PERMEASE"/>
    <property type="match status" value="1"/>
</dbReference>
<keyword evidence="2" id="KW-1133">Transmembrane helix</keyword>
<accession>A0ABP9I510</accession>
<feature type="transmembrane region" description="Helical" evidence="2">
    <location>
        <begin position="118"/>
        <end position="136"/>
    </location>
</feature>
<feature type="region of interest" description="Disordered" evidence="1">
    <location>
        <begin position="1"/>
        <end position="25"/>
    </location>
</feature>